<dbReference type="AlphaFoldDB" id="A0A6N2LMN4"/>
<dbReference type="PROSITE" id="PS50181">
    <property type="entry name" value="FBOX"/>
    <property type="match status" value="1"/>
</dbReference>
<name>A0A6N2LMN4_SALVM</name>
<dbReference type="SUPFAM" id="SSF81383">
    <property type="entry name" value="F-box domain"/>
    <property type="match status" value="1"/>
</dbReference>
<dbReference type="EMBL" id="CAADRP010001574">
    <property type="protein sequence ID" value="VFU42118.1"/>
    <property type="molecule type" value="Genomic_DNA"/>
</dbReference>
<dbReference type="PANTHER" id="PTHR35546:SF25">
    <property type="entry name" value="F-BOX DOMAIN-CONTAINING PROTEIN"/>
    <property type="match status" value="1"/>
</dbReference>
<evidence type="ECO:0000259" key="1">
    <source>
        <dbReference type="PROSITE" id="PS50181"/>
    </source>
</evidence>
<organism evidence="2">
    <name type="scientific">Salix viminalis</name>
    <name type="common">Common osier</name>
    <name type="synonym">Basket willow</name>
    <dbReference type="NCBI Taxonomy" id="40686"/>
    <lineage>
        <taxon>Eukaryota</taxon>
        <taxon>Viridiplantae</taxon>
        <taxon>Streptophyta</taxon>
        <taxon>Embryophyta</taxon>
        <taxon>Tracheophyta</taxon>
        <taxon>Spermatophyta</taxon>
        <taxon>Magnoliopsida</taxon>
        <taxon>eudicotyledons</taxon>
        <taxon>Gunneridae</taxon>
        <taxon>Pentapetalae</taxon>
        <taxon>rosids</taxon>
        <taxon>fabids</taxon>
        <taxon>Malpighiales</taxon>
        <taxon>Salicaceae</taxon>
        <taxon>Saliceae</taxon>
        <taxon>Salix</taxon>
    </lineage>
</organism>
<accession>A0A6N2LMN4</accession>
<dbReference type="InterPro" id="IPR036047">
    <property type="entry name" value="F-box-like_dom_sf"/>
</dbReference>
<dbReference type="InterPro" id="IPR001810">
    <property type="entry name" value="F-box_dom"/>
</dbReference>
<dbReference type="Pfam" id="PF00646">
    <property type="entry name" value="F-box"/>
    <property type="match status" value="1"/>
</dbReference>
<feature type="domain" description="F-box" evidence="1">
    <location>
        <begin position="8"/>
        <end position="57"/>
    </location>
</feature>
<dbReference type="CDD" id="cd22157">
    <property type="entry name" value="F-box_AtFBW1-like"/>
    <property type="match status" value="1"/>
</dbReference>
<proteinExistence type="predicted"/>
<protein>
    <recommendedName>
        <fullName evidence="1">F-box domain-containing protein</fullName>
    </recommendedName>
</protein>
<dbReference type="Gene3D" id="1.20.1280.50">
    <property type="match status" value="1"/>
</dbReference>
<reference evidence="2" key="1">
    <citation type="submission" date="2019-03" db="EMBL/GenBank/DDBJ databases">
        <authorList>
            <person name="Mank J."/>
            <person name="Almeida P."/>
        </authorList>
    </citation>
    <scope>NUCLEOTIDE SEQUENCE</scope>
    <source>
        <strain evidence="2">78183</strain>
    </source>
</reference>
<dbReference type="Pfam" id="PF24750">
    <property type="entry name" value="b-prop_At3g26010-like"/>
    <property type="match status" value="1"/>
</dbReference>
<gene>
    <name evidence="2" type="ORF">SVIM_LOCUS250594</name>
</gene>
<dbReference type="InterPro" id="IPR055290">
    <property type="entry name" value="At3g26010-like"/>
</dbReference>
<sequence>MIESTKVFWYDSDIPDSLLTEILIRLPMKSIFLFKTVSKRWLSLISDAFFGRYYVARINNDPALSRSHQPWIFLFPYFYKEVLPTETVIRFPTSFNPELFYELSSSLFSLSFLPVQTEDSVLSLHIIASSSGLVLCCRNAYPLTYYVCNPITKQHVILPTPPKPASFCHSMDAGIICKDDGSYTVVRIPNEESSSNMLELEIFSSETGTWTEFNFSCQVRNYSRSNHKRLYSTISYNGILLWAADEQIFAYNPYRSGESLRLWELTNYESGNWNLKHQRNLSEICSVHARMHELFGSDDVTICFRPLAMHPFDWDTVYGSCGSRLISYNLRTGISNLIDYGLIPAALHPFILPLWPTMIPQPSWGPDDI</sequence>
<dbReference type="InterPro" id="IPR056592">
    <property type="entry name" value="Beta-prop_At3g26010-like"/>
</dbReference>
<dbReference type="PANTHER" id="PTHR35546">
    <property type="entry name" value="F-BOX PROTEIN INTERACTION DOMAIN PROTEIN-RELATED"/>
    <property type="match status" value="1"/>
</dbReference>
<evidence type="ECO:0000313" key="2">
    <source>
        <dbReference type="EMBL" id="VFU42118.1"/>
    </source>
</evidence>